<reference evidence="2 3" key="1">
    <citation type="journal article" date="2016" name="Nat. Commun.">
        <title>Thousands of microbial genomes shed light on interconnected biogeochemical processes in an aquifer system.</title>
        <authorList>
            <person name="Anantharaman K."/>
            <person name="Brown C.T."/>
            <person name="Hug L.A."/>
            <person name="Sharon I."/>
            <person name="Castelle C.J."/>
            <person name="Probst A.J."/>
            <person name="Thomas B.C."/>
            <person name="Singh A."/>
            <person name="Wilkins M.J."/>
            <person name="Karaoz U."/>
            <person name="Brodie E.L."/>
            <person name="Williams K.H."/>
            <person name="Hubbard S.S."/>
            <person name="Banfield J.F."/>
        </authorList>
    </citation>
    <scope>NUCLEOTIDE SEQUENCE [LARGE SCALE GENOMIC DNA]</scope>
</reference>
<sequence length="89" mass="10660">MNSLKNWDLEIDPGVFRTLKNIPHHDAEKLLGAIRLLPINPYFGDIQKMKNEENSWRRRIGSFRIFYKIKAVENVILVFRLERRTSKTY</sequence>
<dbReference type="InterPro" id="IPR007712">
    <property type="entry name" value="RelE/ParE_toxin"/>
</dbReference>
<proteinExistence type="predicted"/>
<dbReference type="Pfam" id="PF05016">
    <property type="entry name" value="ParE_toxin"/>
    <property type="match status" value="1"/>
</dbReference>
<evidence type="ECO:0008006" key="4">
    <source>
        <dbReference type="Google" id="ProtNLM"/>
    </source>
</evidence>
<comment type="caution">
    <text evidence="2">The sequence shown here is derived from an EMBL/GenBank/DDBJ whole genome shotgun (WGS) entry which is preliminary data.</text>
</comment>
<dbReference type="InterPro" id="IPR035093">
    <property type="entry name" value="RelE/ParE_toxin_dom_sf"/>
</dbReference>
<dbReference type="PANTHER" id="PTHR38813:SF1">
    <property type="entry name" value="TOXIN RELE1-RELATED"/>
    <property type="match status" value="1"/>
</dbReference>
<dbReference type="PANTHER" id="PTHR38813">
    <property type="match status" value="1"/>
</dbReference>
<dbReference type="Proteomes" id="UP000177171">
    <property type="component" value="Unassembled WGS sequence"/>
</dbReference>
<protein>
    <recommendedName>
        <fullName evidence="4">Plasmid stabilization protein</fullName>
    </recommendedName>
</protein>
<dbReference type="SUPFAM" id="SSF143011">
    <property type="entry name" value="RelE-like"/>
    <property type="match status" value="1"/>
</dbReference>
<keyword evidence="1" id="KW-1277">Toxin-antitoxin system</keyword>
<name>A0A1G2LPJ6_9BACT</name>
<evidence type="ECO:0000256" key="1">
    <source>
        <dbReference type="ARBA" id="ARBA00022649"/>
    </source>
</evidence>
<gene>
    <name evidence="2" type="ORF">A3G49_00410</name>
</gene>
<evidence type="ECO:0000313" key="3">
    <source>
        <dbReference type="Proteomes" id="UP000177171"/>
    </source>
</evidence>
<accession>A0A1G2LPJ6</accession>
<dbReference type="AlphaFoldDB" id="A0A1G2LPJ6"/>
<organism evidence="2 3">
    <name type="scientific">Candidatus Sungbacteria bacterium RIFCSPLOWO2_12_FULL_41_11</name>
    <dbReference type="NCBI Taxonomy" id="1802286"/>
    <lineage>
        <taxon>Bacteria</taxon>
        <taxon>Candidatus Sungiibacteriota</taxon>
    </lineage>
</organism>
<dbReference type="InterPro" id="IPR052747">
    <property type="entry name" value="TA_system_RelE_toxin"/>
</dbReference>
<evidence type="ECO:0000313" key="2">
    <source>
        <dbReference type="EMBL" id="OHA12772.1"/>
    </source>
</evidence>
<dbReference type="EMBL" id="MHQY01000041">
    <property type="protein sequence ID" value="OHA12772.1"/>
    <property type="molecule type" value="Genomic_DNA"/>
</dbReference>
<dbReference type="Gene3D" id="3.30.2310.20">
    <property type="entry name" value="RelE-like"/>
    <property type="match status" value="1"/>
</dbReference>